<dbReference type="InterPro" id="IPR033942">
    <property type="entry name" value="IMPase"/>
</dbReference>
<dbReference type="GO" id="GO:0046854">
    <property type="term" value="P:phosphatidylinositol phosphate biosynthetic process"/>
    <property type="evidence" value="ECO:0007669"/>
    <property type="project" value="InterPro"/>
</dbReference>
<dbReference type="InterPro" id="IPR020550">
    <property type="entry name" value="Inositol_monophosphatase_CS"/>
</dbReference>
<dbReference type="Gene3D" id="3.40.190.80">
    <property type="match status" value="1"/>
</dbReference>
<dbReference type="InterPro" id="IPR020583">
    <property type="entry name" value="Inositol_monoP_metal-BS"/>
</dbReference>
<keyword evidence="5" id="KW-0479">Metal-binding</keyword>
<comment type="similarity">
    <text evidence="3">Belongs to the inositol monophosphatase superfamily.</text>
</comment>
<dbReference type="CDD" id="cd01639">
    <property type="entry name" value="IMPase"/>
    <property type="match status" value="1"/>
</dbReference>
<sequence length="265" mass="28055">MDDLDIALRAARAGAEVLASRFGERLLVTQKGRLDPVTEVDLASEKAVVAVLQERRPDDGILAEEGSGQATAGRRWIIDPLDGTVNFIHGIPHFSVSVALWDDDTGLVGVVVHPISNEIFAAARGQGATLNGDPISVSSVTAMHQAVVVTGFPYDHDRFAPAYAAPFTAVLAEVNGIRRLGSAALDFAWVAAGRFDAYFEMTIGPWDGAAGIVILSEAGGKTTDQHGTPSTPDMPLIIASNGNLHDRLLNIIEPLVPPHLNDPAE</sequence>
<dbReference type="GO" id="GO:0006020">
    <property type="term" value="P:inositol metabolic process"/>
    <property type="evidence" value="ECO:0007669"/>
    <property type="project" value="TreeGrafter"/>
</dbReference>
<dbReference type="PROSITE" id="PS00630">
    <property type="entry name" value="IMP_2"/>
    <property type="match status" value="1"/>
</dbReference>
<organism evidence="8">
    <name type="scientific">hydrothermal vent metagenome</name>
    <dbReference type="NCBI Taxonomy" id="652676"/>
    <lineage>
        <taxon>unclassified sequences</taxon>
        <taxon>metagenomes</taxon>
        <taxon>ecological metagenomes</taxon>
    </lineage>
</organism>
<dbReference type="PRINTS" id="PR01959">
    <property type="entry name" value="SBIMPHPHTASE"/>
</dbReference>
<dbReference type="PANTHER" id="PTHR20854">
    <property type="entry name" value="INOSITOL MONOPHOSPHATASE"/>
    <property type="match status" value="1"/>
</dbReference>
<evidence type="ECO:0000256" key="7">
    <source>
        <dbReference type="ARBA" id="ARBA00022842"/>
    </source>
</evidence>
<evidence type="ECO:0000256" key="1">
    <source>
        <dbReference type="ARBA" id="ARBA00001033"/>
    </source>
</evidence>
<dbReference type="PANTHER" id="PTHR20854:SF4">
    <property type="entry name" value="INOSITOL-1-MONOPHOSPHATASE-RELATED"/>
    <property type="match status" value="1"/>
</dbReference>
<dbReference type="PROSITE" id="PS00629">
    <property type="entry name" value="IMP_1"/>
    <property type="match status" value="1"/>
</dbReference>
<dbReference type="AlphaFoldDB" id="A0A3B0T2J0"/>
<evidence type="ECO:0000256" key="2">
    <source>
        <dbReference type="ARBA" id="ARBA00001946"/>
    </source>
</evidence>
<dbReference type="Pfam" id="PF00459">
    <property type="entry name" value="Inositol_P"/>
    <property type="match status" value="1"/>
</dbReference>
<name>A0A3B0T2J0_9ZZZZ</name>
<evidence type="ECO:0000256" key="4">
    <source>
        <dbReference type="ARBA" id="ARBA00013106"/>
    </source>
</evidence>
<gene>
    <name evidence="8" type="ORF">MNBD_ACTINO02-1215</name>
</gene>
<dbReference type="GO" id="GO:0007165">
    <property type="term" value="P:signal transduction"/>
    <property type="evidence" value="ECO:0007669"/>
    <property type="project" value="TreeGrafter"/>
</dbReference>
<dbReference type="InterPro" id="IPR022337">
    <property type="entry name" value="Inositol_monophosphatase_SuhB"/>
</dbReference>
<evidence type="ECO:0000256" key="5">
    <source>
        <dbReference type="ARBA" id="ARBA00022723"/>
    </source>
</evidence>
<reference evidence="8" key="1">
    <citation type="submission" date="2018-06" db="EMBL/GenBank/DDBJ databases">
        <authorList>
            <person name="Zhirakovskaya E."/>
        </authorList>
    </citation>
    <scope>NUCLEOTIDE SEQUENCE</scope>
</reference>
<keyword evidence="7" id="KW-0460">Magnesium</keyword>
<evidence type="ECO:0000256" key="3">
    <source>
        <dbReference type="ARBA" id="ARBA00009759"/>
    </source>
</evidence>
<dbReference type="PRINTS" id="PR00377">
    <property type="entry name" value="IMPHPHTASES"/>
</dbReference>
<comment type="catalytic activity">
    <reaction evidence="1">
        <text>a myo-inositol phosphate + H2O = myo-inositol + phosphate</text>
        <dbReference type="Rhea" id="RHEA:24056"/>
        <dbReference type="ChEBI" id="CHEBI:15377"/>
        <dbReference type="ChEBI" id="CHEBI:17268"/>
        <dbReference type="ChEBI" id="CHEBI:43474"/>
        <dbReference type="ChEBI" id="CHEBI:84139"/>
        <dbReference type="EC" id="3.1.3.25"/>
    </reaction>
</comment>
<comment type="cofactor">
    <cofactor evidence="2">
        <name>Mg(2+)</name>
        <dbReference type="ChEBI" id="CHEBI:18420"/>
    </cofactor>
</comment>
<dbReference type="GO" id="GO:0046872">
    <property type="term" value="F:metal ion binding"/>
    <property type="evidence" value="ECO:0007669"/>
    <property type="project" value="UniProtKB-KW"/>
</dbReference>
<dbReference type="Gene3D" id="3.30.540.10">
    <property type="entry name" value="Fructose-1,6-Bisphosphatase, subunit A, domain 1"/>
    <property type="match status" value="1"/>
</dbReference>
<dbReference type="GO" id="GO:0008934">
    <property type="term" value="F:inositol monophosphate 1-phosphatase activity"/>
    <property type="evidence" value="ECO:0007669"/>
    <property type="project" value="InterPro"/>
</dbReference>
<dbReference type="InterPro" id="IPR000760">
    <property type="entry name" value="Inositol_monophosphatase-like"/>
</dbReference>
<evidence type="ECO:0000256" key="6">
    <source>
        <dbReference type="ARBA" id="ARBA00022801"/>
    </source>
</evidence>
<evidence type="ECO:0000313" key="8">
    <source>
        <dbReference type="EMBL" id="VAW07567.1"/>
    </source>
</evidence>
<accession>A0A3B0T2J0</accession>
<keyword evidence="6 8" id="KW-0378">Hydrolase</keyword>
<dbReference type="SUPFAM" id="SSF56655">
    <property type="entry name" value="Carbohydrate phosphatase"/>
    <property type="match status" value="1"/>
</dbReference>
<proteinExistence type="inferred from homology"/>
<dbReference type="EC" id="3.1.3.25" evidence="4"/>
<dbReference type="EMBL" id="UOEK01000407">
    <property type="protein sequence ID" value="VAW07567.1"/>
    <property type="molecule type" value="Genomic_DNA"/>
</dbReference>
<protein>
    <recommendedName>
        <fullName evidence="4">inositol-phosphate phosphatase</fullName>
        <ecNumber evidence="4">3.1.3.25</ecNumber>
    </recommendedName>
</protein>
<dbReference type="FunFam" id="3.30.540.10:FF:000003">
    <property type="entry name" value="Inositol-1-monophosphatase"/>
    <property type="match status" value="1"/>
</dbReference>